<name>A0ABW2G5N8_9ACTN</name>
<dbReference type="InterPro" id="IPR036513">
    <property type="entry name" value="STAS_dom_sf"/>
</dbReference>
<gene>
    <name evidence="2" type="ORF">ACFQMG_30105</name>
</gene>
<evidence type="ECO:0000313" key="3">
    <source>
        <dbReference type="Proteomes" id="UP001596435"/>
    </source>
</evidence>
<reference evidence="3" key="1">
    <citation type="journal article" date="2019" name="Int. J. Syst. Evol. Microbiol.">
        <title>The Global Catalogue of Microorganisms (GCM) 10K type strain sequencing project: providing services to taxonomists for standard genome sequencing and annotation.</title>
        <authorList>
            <consortium name="The Broad Institute Genomics Platform"/>
            <consortium name="The Broad Institute Genome Sequencing Center for Infectious Disease"/>
            <person name="Wu L."/>
            <person name="Ma J."/>
        </authorList>
    </citation>
    <scope>NUCLEOTIDE SEQUENCE [LARGE SCALE GENOMIC DNA]</scope>
    <source>
        <strain evidence="3">CGMCC 1.12859</strain>
    </source>
</reference>
<dbReference type="Pfam" id="PF13466">
    <property type="entry name" value="STAS_2"/>
    <property type="match status" value="1"/>
</dbReference>
<dbReference type="PANTHER" id="PTHR33495:SF2">
    <property type="entry name" value="ANTI-SIGMA FACTOR ANTAGONIST TM_1081-RELATED"/>
    <property type="match status" value="1"/>
</dbReference>
<dbReference type="Proteomes" id="UP001596435">
    <property type="component" value="Unassembled WGS sequence"/>
</dbReference>
<feature type="domain" description="STAS" evidence="1">
    <location>
        <begin position="1"/>
        <end position="109"/>
    </location>
</feature>
<dbReference type="InterPro" id="IPR058548">
    <property type="entry name" value="MlaB-like_STAS"/>
</dbReference>
<sequence>MRTAPGPDGALVCSLAGDLDLDGLAGVEGPLREIVASAPGLLCVDLSGVGFCDSSGLNLLLRLRLDAEGAGVPLVLAEPRPQLSRLFELTGAGAVFRVFDSVEEACAAG</sequence>
<comment type="caution">
    <text evidence="2">The sequence shown here is derived from an EMBL/GenBank/DDBJ whole genome shotgun (WGS) entry which is preliminary data.</text>
</comment>
<dbReference type="InterPro" id="IPR002645">
    <property type="entry name" value="STAS_dom"/>
</dbReference>
<keyword evidence="3" id="KW-1185">Reference proteome</keyword>
<dbReference type="CDD" id="cd07043">
    <property type="entry name" value="STAS_anti-anti-sigma_factors"/>
    <property type="match status" value="1"/>
</dbReference>
<proteinExistence type="predicted"/>
<evidence type="ECO:0000259" key="1">
    <source>
        <dbReference type="PROSITE" id="PS50801"/>
    </source>
</evidence>
<dbReference type="RefSeq" id="WP_345708624.1">
    <property type="nucleotide sequence ID" value="NZ_BAABKV010000001.1"/>
</dbReference>
<dbReference type="EMBL" id="JBHTAJ010000079">
    <property type="protein sequence ID" value="MFC7183808.1"/>
    <property type="molecule type" value="Genomic_DNA"/>
</dbReference>
<dbReference type="PANTHER" id="PTHR33495">
    <property type="entry name" value="ANTI-SIGMA FACTOR ANTAGONIST TM_1081-RELATED-RELATED"/>
    <property type="match status" value="1"/>
</dbReference>
<evidence type="ECO:0000313" key="2">
    <source>
        <dbReference type="EMBL" id="MFC7183808.1"/>
    </source>
</evidence>
<organism evidence="2 3">
    <name type="scientific">Kitasatospora paranensis</name>
    <dbReference type="NCBI Taxonomy" id="258053"/>
    <lineage>
        <taxon>Bacteria</taxon>
        <taxon>Bacillati</taxon>
        <taxon>Actinomycetota</taxon>
        <taxon>Actinomycetes</taxon>
        <taxon>Kitasatosporales</taxon>
        <taxon>Streptomycetaceae</taxon>
        <taxon>Kitasatospora</taxon>
    </lineage>
</organism>
<protein>
    <submittedName>
        <fullName evidence="2">STAS domain-containing protein</fullName>
    </submittedName>
</protein>
<accession>A0ABW2G5N8</accession>
<dbReference type="Gene3D" id="3.30.750.24">
    <property type="entry name" value="STAS domain"/>
    <property type="match status" value="1"/>
</dbReference>
<dbReference type="PROSITE" id="PS50801">
    <property type="entry name" value="STAS"/>
    <property type="match status" value="1"/>
</dbReference>
<dbReference type="SUPFAM" id="SSF52091">
    <property type="entry name" value="SpoIIaa-like"/>
    <property type="match status" value="1"/>
</dbReference>